<dbReference type="InterPro" id="IPR000595">
    <property type="entry name" value="cNMP-bd_dom"/>
</dbReference>
<feature type="domain" description="Cyclic nucleotide-binding" evidence="1">
    <location>
        <begin position="16"/>
        <end position="71"/>
    </location>
</feature>
<protein>
    <submittedName>
        <fullName evidence="2">Crp/Fnr family transcriptional regulator</fullName>
    </submittedName>
</protein>
<gene>
    <name evidence="2" type="ORF">FHK87_00715</name>
</gene>
<dbReference type="Proteomes" id="UP000315540">
    <property type="component" value="Unassembled WGS sequence"/>
</dbReference>
<dbReference type="CDD" id="cd00038">
    <property type="entry name" value="CAP_ED"/>
    <property type="match status" value="1"/>
</dbReference>
<dbReference type="EMBL" id="VFWZ01000001">
    <property type="protein sequence ID" value="TPN88767.1"/>
    <property type="molecule type" value="Genomic_DNA"/>
</dbReference>
<organism evidence="2 3">
    <name type="scientific">Aquimarina algicola</name>
    <dbReference type="NCBI Taxonomy" id="2589995"/>
    <lineage>
        <taxon>Bacteria</taxon>
        <taxon>Pseudomonadati</taxon>
        <taxon>Bacteroidota</taxon>
        <taxon>Flavobacteriia</taxon>
        <taxon>Flavobacteriales</taxon>
        <taxon>Flavobacteriaceae</taxon>
        <taxon>Aquimarina</taxon>
    </lineage>
</organism>
<name>A0A504JD27_9FLAO</name>
<dbReference type="InterPro" id="IPR018490">
    <property type="entry name" value="cNMP-bd_dom_sf"/>
</dbReference>
<dbReference type="InterPro" id="IPR014710">
    <property type="entry name" value="RmlC-like_jellyroll"/>
</dbReference>
<dbReference type="RefSeq" id="WP_140588602.1">
    <property type="nucleotide sequence ID" value="NZ_VFWZ01000001.1"/>
</dbReference>
<keyword evidence="3" id="KW-1185">Reference proteome</keyword>
<dbReference type="SUPFAM" id="SSF51206">
    <property type="entry name" value="cAMP-binding domain-like"/>
    <property type="match status" value="1"/>
</dbReference>
<accession>A0A504JD27</accession>
<dbReference type="PROSITE" id="PS50042">
    <property type="entry name" value="CNMP_BINDING_3"/>
    <property type="match status" value="1"/>
</dbReference>
<dbReference type="AlphaFoldDB" id="A0A504JD27"/>
<comment type="caution">
    <text evidence="2">The sequence shown here is derived from an EMBL/GenBank/DDBJ whole genome shotgun (WGS) entry which is preliminary data.</text>
</comment>
<proteinExistence type="predicted"/>
<sequence length="193" mass="22700">MAIHPLINYLTDSIVLSNQEESLLLSKISIRKYLKGQYILQQGDSCKFLNFIISGTTKTFHIDNDGNEHIFRFAIENWWATDLPSFLNQEISNTNIQCLEDTEIVQISLKDLEELFLNISELEHFFRILFQKVSITLEKRIITNLSFSAKEKYLLFKEEYPEFEQRIPQYMVASYLGISKQYLSEIRNQLVSK</sequence>
<evidence type="ECO:0000313" key="3">
    <source>
        <dbReference type="Proteomes" id="UP000315540"/>
    </source>
</evidence>
<evidence type="ECO:0000313" key="2">
    <source>
        <dbReference type="EMBL" id="TPN88767.1"/>
    </source>
</evidence>
<dbReference type="OrthoDB" id="1092431at2"/>
<evidence type="ECO:0000259" key="1">
    <source>
        <dbReference type="PROSITE" id="PS50042"/>
    </source>
</evidence>
<dbReference type="Pfam" id="PF00027">
    <property type="entry name" value="cNMP_binding"/>
    <property type="match status" value="1"/>
</dbReference>
<dbReference type="Gene3D" id="2.60.120.10">
    <property type="entry name" value="Jelly Rolls"/>
    <property type="match status" value="1"/>
</dbReference>
<reference evidence="2 3" key="1">
    <citation type="submission" date="2019-06" db="EMBL/GenBank/DDBJ databases">
        <authorList>
            <person name="Meng X."/>
        </authorList>
    </citation>
    <scope>NUCLEOTIDE SEQUENCE [LARGE SCALE GENOMIC DNA]</scope>
    <source>
        <strain evidence="2 3">M625</strain>
    </source>
</reference>